<evidence type="ECO:0000313" key="2">
    <source>
        <dbReference type="EMBL" id="ANF58948.1"/>
    </source>
</evidence>
<dbReference type="RefSeq" id="WP_064123802.1">
    <property type="nucleotide sequence ID" value="NZ_CP015243.1"/>
</dbReference>
<reference evidence="2 3" key="1">
    <citation type="submission" date="2016-04" db="EMBL/GenBank/DDBJ databases">
        <title>Complete Genome Sequence of Halotalea alkalilenta IHB B 13600.</title>
        <authorList>
            <person name="Swarnkar M.K."/>
            <person name="Sharma A."/>
            <person name="Kaushal K."/>
            <person name="Soni R."/>
            <person name="Rana S."/>
            <person name="Singh A.K."/>
            <person name="Gulati A."/>
        </authorList>
    </citation>
    <scope>NUCLEOTIDE SEQUENCE [LARGE SCALE GENOMIC DNA]</scope>
    <source>
        <strain evidence="2 3">IHB B 13600</strain>
    </source>
</reference>
<dbReference type="Pfam" id="PF26620">
    <property type="entry name" value="DUF8197"/>
    <property type="match status" value="1"/>
</dbReference>
<sequence>MSSELYSDQQDDGDDLEAVNDEIFAPKSRAKSDPRTRRRVEALLEERRLQRLIEDSWDGEFDEEE</sequence>
<dbReference type="Proteomes" id="UP000077875">
    <property type="component" value="Chromosome"/>
</dbReference>
<dbReference type="AlphaFoldDB" id="A0A172YI97"/>
<dbReference type="KEGG" id="haa:A5892_16960"/>
<dbReference type="InterPro" id="IPR058059">
    <property type="entry name" value="PA3496-like"/>
</dbReference>
<protein>
    <submittedName>
        <fullName evidence="2">Uncharacterized protein</fullName>
    </submittedName>
</protein>
<gene>
    <name evidence="2" type="ORF">A5892_16960</name>
</gene>
<name>A0A172YI97_9GAMM</name>
<accession>A0A172YI97</accession>
<evidence type="ECO:0000256" key="1">
    <source>
        <dbReference type="SAM" id="MobiDB-lite"/>
    </source>
</evidence>
<keyword evidence="3" id="KW-1185">Reference proteome</keyword>
<dbReference type="NCBIfam" id="NF046101">
    <property type="entry name" value="PA3496_fam"/>
    <property type="match status" value="1"/>
</dbReference>
<dbReference type="STRING" id="376489.A5892_16960"/>
<dbReference type="EMBL" id="CP015243">
    <property type="protein sequence ID" value="ANF58948.1"/>
    <property type="molecule type" value="Genomic_DNA"/>
</dbReference>
<evidence type="ECO:0000313" key="3">
    <source>
        <dbReference type="Proteomes" id="UP000077875"/>
    </source>
</evidence>
<proteinExistence type="predicted"/>
<feature type="region of interest" description="Disordered" evidence="1">
    <location>
        <begin position="1"/>
        <end position="37"/>
    </location>
</feature>
<organism evidence="2 3">
    <name type="scientific">Halotalea alkalilenta</name>
    <dbReference type="NCBI Taxonomy" id="376489"/>
    <lineage>
        <taxon>Bacteria</taxon>
        <taxon>Pseudomonadati</taxon>
        <taxon>Pseudomonadota</taxon>
        <taxon>Gammaproteobacteria</taxon>
        <taxon>Oceanospirillales</taxon>
        <taxon>Halomonadaceae</taxon>
        <taxon>Halotalea</taxon>
    </lineage>
</organism>
<feature type="compositionally biased region" description="Acidic residues" evidence="1">
    <location>
        <begin position="9"/>
        <end position="20"/>
    </location>
</feature>
<dbReference type="InterPro" id="IPR058510">
    <property type="entry name" value="DUF8197"/>
</dbReference>